<dbReference type="InterPro" id="IPR036909">
    <property type="entry name" value="Cyt_c-like_dom_sf"/>
</dbReference>
<dbReference type="PANTHER" id="PTHR33751:SF9">
    <property type="entry name" value="CYTOCHROME C4"/>
    <property type="match status" value="1"/>
</dbReference>
<evidence type="ECO:0000256" key="4">
    <source>
        <dbReference type="ARBA" id="ARBA00022982"/>
    </source>
</evidence>
<keyword evidence="8" id="KW-0472">Membrane</keyword>
<evidence type="ECO:0000256" key="8">
    <source>
        <dbReference type="SAM" id="Phobius"/>
    </source>
</evidence>
<evidence type="ECO:0000256" key="5">
    <source>
        <dbReference type="ARBA" id="ARBA00023004"/>
    </source>
</evidence>
<protein>
    <submittedName>
        <fullName evidence="10">Cytochrome c553</fullName>
    </submittedName>
</protein>
<dbReference type="GO" id="GO:0009055">
    <property type="term" value="F:electron transfer activity"/>
    <property type="evidence" value="ECO:0007669"/>
    <property type="project" value="InterPro"/>
</dbReference>
<dbReference type="Gene3D" id="1.10.760.10">
    <property type="entry name" value="Cytochrome c-like domain"/>
    <property type="match status" value="3"/>
</dbReference>
<keyword evidence="1" id="KW-0813">Transport</keyword>
<dbReference type="OrthoDB" id="9773456at2"/>
<feature type="domain" description="Cytochrome c" evidence="9">
    <location>
        <begin position="166"/>
        <end position="250"/>
    </location>
</feature>
<dbReference type="PANTHER" id="PTHR33751">
    <property type="entry name" value="CBB3-TYPE CYTOCHROME C OXIDASE SUBUNIT FIXP"/>
    <property type="match status" value="1"/>
</dbReference>
<reference evidence="10 11" key="1">
    <citation type="submission" date="2016-10" db="EMBL/GenBank/DDBJ databases">
        <authorList>
            <person name="Varghese N."/>
            <person name="Submissions S."/>
        </authorList>
    </citation>
    <scope>NUCLEOTIDE SEQUENCE [LARGE SCALE GENOMIC DNA]</scope>
    <source>
        <strain evidence="11">YIM D21,KCTC 23444,ACCC 10710</strain>
    </source>
</reference>
<dbReference type="InterPro" id="IPR050597">
    <property type="entry name" value="Cytochrome_c_Oxidase_Subunit"/>
</dbReference>
<keyword evidence="5 6" id="KW-0408">Iron</keyword>
<proteinExistence type="predicted"/>
<dbReference type="AlphaFoldDB" id="A0A1I1V945"/>
<feature type="domain" description="Cytochrome c" evidence="9">
    <location>
        <begin position="260"/>
        <end position="350"/>
    </location>
</feature>
<dbReference type="EMBL" id="FOMS01000003">
    <property type="protein sequence ID" value="SFD79345.1"/>
    <property type="molecule type" value="Genomic_DNA"/>
</dbReference>
<feature type="transmembrane region" description="Helical" evidence="8">
    <location>
        <begin position="20"/>
        <end position="40"/>
    </location>
</feature>
<dbReference type="SUPFAM" id="SSF46626">
    <property type="entry name" value="Cytochrome c"/>
    <property type="match status" value="3"/>
</dbReference>
<keyword evidence="3 6" id="KW-0479">Metal-binding</keyword>
<dbReference type="PROSITE" id="PS51007">
    <property type="entry name" value="CYTC"/>
    <property type="match status" value="2"/>
</dbReference>
<evidence type="ECO:0000256" key="1">
    <source>
        <dbReference type="ARBA" id="ARBA00022448"/>
    </source>
</evidence>
<keyword evidence="4" id="KW-0249">Electron transport</keyword>
<dbReference type="GO" id="GO:0020037">
    <property type="term" value="F:heme binding"/>
    <property type="evidence" value="ECO:0007669"/>
    <property type="project" value="InterPro"/>
</dbReference>
<evidence type="ECO:0000256" key="6">
    <source>
        <dbReference type="PROSITE-ProRule" id="PRU00433"/>
    </source>
</evidence>
<keyword evidence="8" id="KW-0812">Transmembrane</keyword>
<gene>
    <name evidence="10" type="ORF">SAMN04515678_10366</name>
</gene>
<dbReference type="InterPro" id="IPR009056">
    <property type="entry name" value="Cyt_c-like_dom"/>
</dbReference>
<keyword evidence="11" id="KW-1185">Reference proteome</keyword>
<keyword evidence="2 6" id="KW-0349">Heme</keyword>
<organism evidence="10 11">
    <name type="scientific">Roseivivax sediminis</name>
    <dbReference type="NCBI Taxonomy" id="936889"/>
    <lineage>
        <taxon>Bacteria</taxon>
        <taxon>Pseudomonadati</taxon>
        <taxon>Pseudomonadota</taxon>
        <taxon>Alphaproteobacteria</taxon>
        <taxon>Rhodobacterales</taxon>
        <taxon>Roseobacteraceae</taxon>
        <taxon>Roseivivax</taxon>
    </lineage>
</organism>
<accession>A0A1I1V945</accession>
<evidence type="ECO:0000256" key="7">
    <source>
        <dbReference type="SAM" id="MobiDB-lite"/>
    </source>
</evidence>
<evidence type="ECO:0000256" key="2">
    <source>
        <dbReference type="ARBA" id="ARBA00022617"/>
    </source>
</evidence>
<dbReference type="GO" id="GO:0046872">
    <property type="term" value="F:metal ion binding"/>
    <property type="evidence" value="ECO:0007669"/>
    <property type="project" value="UniProtKB-KW"/>
</dbReference>
<keyword evidence="8" id="KW-1133">Transmembrane helix</keyword>
<evidence type="ECO:0000256" key="3">
    <source>
        <dbReference type="ARBA" id="ARBA00022723"/>
    </source>
</evidence>
<dbReference type="Proteomes" id="UP000325289">
    <property type="component" value="Unassembled WGS sequence"/>
</dbReference>
<evidence type="ECO:0000259" key="9">
    <source>
        <dbReference type="PROSITE" id="PS51007"/>
    </source>
</evidence>
<sequence>MTWRDLLRARPHWPSVGRTLAALALAGGLVGGAVMAFGLYNVSARVGHLPGVSWVLHTTFRNSVDLRASAEPPEDLRSDAMIALGAGHFDTACAGCHAAPGQERSATVRAMVPEPPHITEAVAHWDPAEFHWIVHEGVKMSGMPAWPATREDDVWPVVSFLLAVPEMDKAGYDDLTARPEGQYCAMCHGPDGVSGNPHIPRLDILSERYIADTLAAYREGRRDSGIMAQAMSTVPAEAIPDLARSFAGTAPTGASSTPGELEERGRDLATKGESHEVPVCRACHGPWPEPLNPAFPSLAGQYEPYLAQQLRLWRDSDRGGSRVSGLMHEASRDLTDADIAALAAYYASLAPAKLNEQQD</sequence>
<feature type="region of interest" description="Disordered" evidence="7">
    <location>
        <begin position="246"/>
        <end position="273"/>
    </location>
</feature>
<dbReference type="Pfam" id="PF13442">
    <property type="entry name" value="Cytochrome_CBB3"/>
    <property type="match status" value="1"/>
</dbReference>
<name>A0A1I1V945_9RHOB</name>
<evidence type="ECO:0000313" key="10">
    <source>
        <dbReference type="EMBL" id="SFD79345.1"/>
    </source>
</evidence>
<evidence type="ECO:0000313" key="11">
    <source>
        <dbReference type="Proteomes" id="UP000325289"/>
    </source>
</evidence>
<dbReference type="RefSeq" id="WP_149754986.1">
    <property type="nucleotide sequence ID" value="NZ_FOMS01000003.1"/>
</dbReference>
<feature type="compositionally biased region" description="Basic and acidic residues" evidence="7">
    <location>
        <begin position="261"/>
        <end position="273"/>
    </location>
</feature>